<dbReference type="InterPro" id="IPR029058">
    <property type="entry name" value="AB_hydrolase_fold"/>
</dbReference>
<dbReference type="SUPFAM" id="SSF53474">
    <property type="entry name" value="alpha/beta-Hydrolases"/>
    <property type="match status" value="1"/>
</dbReference>
<accession>A0ABU2ND04</accession>
<comment type="caution">
    <text evidence="2">The sequence shown here is derived from an EMBL/GenBank/DDBJ whole genome shotgun (WGS) entry which is preliminary data.</text>
</comment>
<dbReference type="PANTHER" id="PTHR36837:SF4">
    <property type="entry name" value="BLR0908 PROTEIN"/>
    <property type="match status" value="1"/>
</dbReference>
<evidence type="ECO:0000313" key="3">
    <source>
        <dbReference type="Proteomes" id="UP001183202"/>
    </source>
</evidence>
<dbReference type="EMBL" id="JAVREJ010000015">
    <property type="protein sequence ID" value="MDT0351832.1"/>
    <property type="molecule type" value="Genomic_DNA"/>
</dbReference>
<protein>
    <submittedName>
        <fullName evidence="2">Polyhydroxyalkanoate depolymerase</fullName>
    </submittedName>
</protein>
<dbReference type="PANTHER" id="PTHR36837">
    <property type="entry name" value="POLY(3-HYDROXYALKANOATE) POLYMERASE SUBUNIT PHAC"/>
    <property type="match status" value="1"/>
</dbReference>
<sequence length="412" mass="45165">MLYAAYEAQRLTLDGARAASRVALETMDLLPSPFGDLDAVRRLRAAHQVFVDSAITHERLPFAIDKIGVETPAGAQVVAVHEEIVARTPFCTLLRFAKDLPEGAPPQPRVLLVAPLSGHFATMLTDTVRTMLPDHDVHITDWHNARDVGVEHGPFGLDELVDHVVDFLQVLGPRSHVLAVCQPCVPVLAAVAVLAEDRNVAQPASMTLVAGPVDVELSPTSVNTLARSGPPDWFRHTVVTPVPPPYDGAGRLVYPGFMQLAGFVAMNPKRHVDAHLGLIEALVASDEVQARSTRDFYDEYLAVSDLPAEVYLDTIAHIFQGNRLARGEYTWRGRRVHPERITRTGLLTIEGERDDICGPGQTMAAHDLCTRIPAYRRRHHLQAGVGHFGVFSGRRWAGQVYPVVRSFIAANS</sequence>
<evidence type="ECO:0000259" key="1">
    <source>
        <dbReference type="Pfam" id="PF06850"/>
    </source>
</evidence>
<dbReference type="Pfam" id="PF06850">
    <property type="entry name" value="PHB_depo_C"/>
    <property type="match status" value="1"/>
</dbReference>
<gene>
    <name evidence="2" type="primary">phaZ</name>
    <name evidence="2" type="ORF">RM445_20100</name>
</gene>
<dbReference type="Proteomes" id="UP001183202">
    <property type="component" value="Unassembled WGS sequence"/>
</dbReference>
<dbReference type="InterPro" id="IPR009656">
    <property type="entry name" value="PHB_depo_C"/>
</dbReference>
<feature type="domain" description="PHB de-polymerase C-terminal" evidence="1">
    <location>
        <begin position="210"/>
        <end position="411"/>
    </location>
</feature>
<name>A0ABU2ND04_9PSEU</name>
<dbReference type="RefSeq" id="WP_311558309.1">
    <property type="nucleotide sequence ID" value="NZ_JAVREJ010000015.1"/>
</dbReference>
<proteinExistence type="predicted"/>
<dbReference type="InterPro" id="IPR010915">
    <property type="entry name" value="PHB_depoly_PhaZ"/>
</dbReference>
<dbReference type="InterPro" id="IPR051321">
    <property type="entry name" value="PHA/PHB_synthase"/>
</dbReference>
<organism evidence="2 3">
    <name type="scientific">Pseudonocardia charpentierae</name>
    <dbReference type="NCBI Taxonomy" id="3075545"/>
    <lineage>
        <taxon>Bacteria</taxon>
        <taxon>Bacillati</taxon>
        <taxon>Actinomycetota</taxon>
        <taxon>Actinomycetes</taxon>
        <taxon>Pseudonocardiales</taxon>
        <taxon>Pseudonocardiaceae</taxon>
        <taxon>Pseudonocardia</taxon>
    </lineage>
</organism>
<dbReference type="PIRSF" id="PIRSF020818">
    <property type="entry name" value="PHB_depoly_PhaZ"/>
    <property type="match status" value="1"/>
</dbReference>
<dbReference type="NCBIfam" id="TIGR01849">
    <property type="entry name" value="PHB_depoly_PhaZ"/>
    <property type="match status" value="1"/>
</dbReference>
<evidence type="ECO:0000313" key="2">
    <source>
        <dbReference type="EMBL" id="MDT0351832.1"/>
    </source>
</evidence>
<reference evidence="3" key="1">
    <citation type="submission" date="2023-07" db="EMBL/GenBank/DDBJ databases">
        <title>30 novel species of actinomycetes from the DSMZ collection.</title>
        <authorList>
            <person name="Nouioui I."/>
        </authorList>
    </citation>
    <scope>NUCLEOTIDE SEQUENCE [LARGE SCALE GENOMIC DNA]</scope>
    <source>
        <strain evidence="3">DSM 45834</strain>
    </source>
</reference>
<keyword evidence="3" id="KW-1185">Reference proteome</keyword>